<reference evidence="1 2" key="1">
    <citation type="submission" date="2016-02" db="EMBL/GenBank/DDBJ databases">
        <title>Genome analysis of coral dinoflagellate symbionts highlights evolutionary adaptations to a symbiotic lifestyle.</title>
        <authorList>
            <person name="Aranda M."/>
            <person name="Li Y."/>
            <person name="Liew Y.J."/>
            <person name="Baumgarten S."/>
            <person name="Simakov O."/>
            <person name="Wilson M."/>
            <person name="Piel J."/>
            <person name="Ashoor H."/>
            <person name="Bougouffa S."/>
            <person name="Bajic V.B."/>
            <person name="Ryu T."/>
            <person name="Ravasi T."/>
            <person name="Bayer T."/>
            <person name="Micklem G."/>
            <person name="Kim H."/>
            <person name="Bhak J."/>
            <person name="Lajeunesse T.C."/>
            <person name="Voolstra C.R."/>
        </authorList>
    </citation>
    <scope>NUCLEOTIDE SEQUENCE [LARGE SCALE GENOMIC DNA]</scope>
    <source>
        <strain evidence="1 2">CCMP2467</strain>
    </source>
</reference>
<keyword evidence="2" id="KW-1185">Reference proteome</keyword>
<dbReference type="Proteomes" id="UP000186817">
    <property type="component" value="Unassembled WGS sequence"/>
</dbReference>
<name>A0A1Q9BQ17_SYMMI</name>
<dbReference type="EMBL" id="LSRX01007503">
    <property type="protein sequence ID" value="OLP72095.1"/>
    <property type="molecule type" value="Genomic_DNA"/>
</dbReference>
<feature type="non-terminal residue" evidence="1">
    <location>
        <position position="1"/>
    </location>
</feature>
<evidence type="ECO:0000313" key="2">
    <source>
        <dbReference type="Proteomes" id="UP000186817"/>
    </source>
</evidence>
<organism evidence="1 2">
    <name type="scientific">Symbiodinium microadriaticum</name>
    <name type="common">Dinoflagellate</name>
    <name type="synonym">Zooxanthella microadriatica</name>
    <dbReference type="NCBI Taxonomy" id="2951"/>
    <lineage>
        <taxon>Eukaryota</taxon>
        <taxon>Sar</taxon>
        <taxon>Alveolata</taxon>
        <taxon>Dinophyceae</taxon>
        <taxon>Suessiales</taxon>
        <taxon>Symbiodiniaceae</taxon>
        <taxon>Symbiodinium</taxon>
    </lineage>
</organism>
<proteinExistence type="predicted"/>
<sequence length="46" mass="4873">VSATGLFAAMLGAIPVKMEGDNTWCQDMRSKGWAASLSKVGVPSFR</sequence>
<protein>
    <submittedName>
        <fullName evidence="1">Uncharacterized protein</fullName>
    </submittedName>
</protein>
<comment type="caution">
    <text evidence="1">The sequence shown here is derived from an EMBL/GenBank/DDBJ whole genome shotgun (WGS) entry which is preliminary data.</text>
</comment>
<gene>
    <name evidence="1" type="ORF">AK812_SmicGene48284</name>
</gene>
<evidence type="ECO:0000313" key="1">
    <source>
        <dbReference type="EMBL" id="OLP72095.1"/>
    </source>
</evidence>
<accession>A0A1Q9BQ17</accession>
<dbReference type="AlphaFoldDB" id="A0A1Q9BQ17"/>